<dbReference type="PATRIC" id="fig|1703778.3.peg.453"/>
<dbReference type="InterPro" id="IPR019980">
    <property type="entry name" value="Ribosomal_uS13_bac-type"/>
</dbReference>
<keyword evidence="4 7" id="KW-0689">Ribosomal protein</keyword>
<feature type="compositionally biased region" description="Basic residues" evidence="9">
    <location>
        <begin position="101"/>
        <end position="116"/>
    </location>
</feature>
<evidence type="ECO:0000256" key="7">
    <source>
        <dbReference type="HAMAP-Rule" id="MF_01315"/>
    </source>
</evidence>
<evidence type="ECO:0000256" key="5">
    <source>
        <dbReference type="ARBA" id="ARBA00023274"/>
    </source>
</evidence>
<dbReference type="GO" id="GO:0005829">
    <property type="term" value="C:cytosol"/>
    <property type="evidence" value="ECO:0007669"/>
    <property type="project" value="TreeGrafter"/>
</dbReference>
<dbReference type="Gene3D" id="1.10.8.50">
    <property type="match status" value="1"/>
</dbReference>
<dbReference type="EMBL" id="LJVE01000062">
    <property type="protein sequence ID" value="KPL14177.1"/>
    <property type="molecule type" value="Genomic_DNA"/>
</dbReference>
<dbReference type="PIRSF" id="PIRSF002134">
    <property type="entry name" value="Ribosomal_S13"/>
    <property type="match status" value="1"/>
</dbReference>
<keyword evidence="5 7" id="KW-0687">Ribonucleoprotein</keyword>
<keyword evidence="2 7" id="KW-0699">rRNA-binding</keyword>
<evidence type="ECO:0000256" key="8">
    <source>
        <dbReference type="RuleBase" id="RU003830"/>
    </source>
</evidence>
<dbReference type="InterPro" id="IPR001892">
    <property type="entry name" value="Ribosomal_uS13"/>
</dbReference>
<feature type="region of interest" description="Disordered" evidence="9">
    <location>
        <begin position="100"/>
        <end position="128"/>
    </location>
</feature>
<dbReference type="GO" id="GO:0000049">
    <property type="term" value="F:tRNA binding"/>
    <property type="evidence" value="ECO:0007669"/>
    <property type="project" value="UniProtKB-UniRule"/>
</dbReference>
<dbReference type="PANTHER" id="PTHR10871:SF1">
    <property type="entry name" value="SMALL RIBOSOMAL SUBUNIT PROTEIN US13M"/>
    <property type="match status" value="1"/>
</dbReference>
<comment type="similarity">
    <text evidence="1 7 8">Belongs to the universal ribosomal protein uS13 family.</text>
</comment>
<dbReference type="GO" id="GO:0003735">
    <property type="term" value="F:structural constituent of ribosome"/>
    <property type="evidence" value="ECO:0007669"/>
    <property type="project" value="InterPro"/>
</dbReference>
<evidence type="ECO:0000256" key="1">
    <source>
        <dbReference type="ARBA" id="ARBA00008080"/>
    </source>
</evidence>
<gene>
    <name evidence="7" type="primary">rpsM</name>
    <name evidence="10" type="ORF">AMJ74_03860</name>
</gene>
<dbReference type="HAMAP" id="MF_01315">
    <property type="entry name" value="Ribosomal_uS13"/>
    <property type="match status" value="1"/>
</dbReference>
<evidence type="ECO:0000313" key="10">
    <source>
        <dbReference type="EMBL" id="KPL14177.1"/>
    </source>
</evidence>
<evidence type="ECO:0000256" key="2">
    <source>
        <dbReference type="ARBA" id="ARBA00022730"/>
    </source>
</evidence>
<dbReference type="Gene3D" id="4.10.910.10">
    <property type="entry name" value="30s ribosomal protein s13, domain 2"/>
    <property type="match status" value="1"/>
</dbReference>
<evidence type="ECO:0000256" key="6">
    <source>
        <dbReference type="ARBA" id="ARBA00035166"/>
    </source>
</evidence>
<dbReference type="Proteomes" id="UP000050975">
    <property type="component" value="Unassembled WGS sequence"/>
</dbReference>
<evidence type="ECO:0000256" key="4">
    <source>
        <dbReference type="ARBA" id="ARBA00022980"/>
    </source>
</evidence>
<dbReference type="NCBIfam" id="TIGR03631">
    <property type="entry name" value="uS13_bact"/>
    <property type="match status" value="1"/>
</dbReference>
<dbReference type="InterPro" id="IPR018269">
    <property type="entry name" value="Ribosomal_uS13_CS"/>
</dbReference>
<evidence type="ECO:0000256" key="9">
    <source>
        <dbReference type="SAM" id="MobiDB-lite"/>
    </source>
</evidence>
<dbReference type="PROSITE" id="PS00646">
    <property type="entry name" value="RIBOSOMAL_S13_1"/>
    <property type="match status" value="1"/>
</dbReference>
<dbReference type="InterPro" id="IPR027437">
    <property type="entry name" value="Rbsml_uS13_C"/>
</dbReference>
<dbReference type="GO" id="GO:0015935">
    <property type="term" value="C:small ribosomal subunit"/>
    <property type="evidence" value="ECO:0007669"/>
    <property type="project" value="TreeGrafter"/>
</dbReference>
<dbReference type="FunFam" id="1.10.8.50:FF:000001">
    <property type="entry name" value="30S ribosomal protein S13"/>
    <property type="match status" value="1"/>
</dbReference>
<keyword evidence="3 7" id="KW-0694">RNA-binding</keyword>
<dbReference type="Pfam" id="PF00416">
    <property type="entry name" value="Ribosomal_S13"/>
    <property type="match status" value="1"/>
</dbReference>
<dbReference type="GO" id="GO:0006412">
    <property type="term" value="P:translation"/>
    <property type="evidence" value="ECO:0007669"/>
    <property type="project" value="UniProtKB-UniRule"/>
</dbReference>
<proteinExistence type="inferred from homology"/>
<evidence type="ECO:0000313" key="11">
    <source>
        <dbReference type="Proteomes" id="UP000050975"/>
    </source>
</evidence>
<comment type="caution">
    <text evidence="10">The sequence shown here is derived from an EMBL/GenBank/DDBJ whole genome shotgun (WGS) entry which is preliminary data.</text>
</comment>
<dbReference type="PROSITE" id="PS50159">
    <property type="entry name" value="RIBOSOMAL_S13_2"/>
    <property type="match status" value="1"/>
</dbReference>
<protein>
    <recommendedName>
        <fullName evidence="6 7">Small ribosomal subunit protein uS13</fullName>
    </recommendedName>
</protein>
<dbReference type="AlphaFoldDB" id="A0A0S8JWI6"/>
<dbReference type="PANTHER" id="PTHR10871">
    <property type="entry name" value="30S RIBOSOMAL PROTEIN S13/40S RIBOSOMAL PROTEIN S18"/>
    <property type="match status" value="1"/>
</dbReference>
<dbReference type="InterPro" id="IPR010979">
    <property type="entry name" value="Ribosomal_uS13-like_H2TH"/>
</dbReference>
<organism evidence="10 11">
    <name type="scientific">candidate division WOR_3 bacterium SM1_77</name>
    <dbReference type="NCBI Taxonomy" id="1703778"/>
    <lineage>
        <taxon>Bacteria</taxon>
        <taxon>Bacteria division WOR-3</taxon>
    </lineage>
</organism>
<accession>A0A0S8JWI6</accession>
<dbReference type="SUPFAM" id="SSF46946">
    <property type="entry name" value="S13-like H2TH domain"/>
    <property type="match status" value="1"/>
</dbReference>
<comment type="subunit">
    <text evidence="7">Part of the 30S ribosomal subunit. Forms a loose heterodimer with protein S19. Forms two bridges to the 50S subunit in the 70S ribosome.</text>
</comment>
<name>A0A0S8JWI6_UNCW3</name>
<sequence>MARIAGIDLPPNKRVEYGLTAIFGVGLATAQKIVAHIGIDRSKRIKDLTDDEVTKIRKLLESDYRVEGALRAEIASDIKRLIDIGAYRGTRHKIGLPVRGQRTRTNARTRKGKKKTVTVYRGPRGERK</sequence>
<comment type="function">
    <text evidence="7">Located at the top of the head of the 30S subunit, it contacts several helices of the 16S rRNA. In the 70S ribosome it contacts the 23S rRNA (bridge B1a) and protein L5 of the 50S subunit (bridge B1b), connecting the 2 subunits; these bridges are implicated in subunit movement. Contacts the tRNAs in the A and P-sites.</text>
</comment>
<evidence type="ECO:0000256" key="3">
    <source>
        <dbReference type="ARBA" id="ARBA00022884"/>
    </source>
</evidence>
<reference evidence="10 11" key="1">
    <citation type="journal article" date="2015" name="Microbiome">
        <title>Genomic resolution of linkages in carbon, nitrogen, and sulfur cycling among widespread estuary sediment bacteria.</title>
        <authorList>
            <person name="Baker B.J."/>
            <person name="Lazar C.S."/>
            <person name="Teske A.P."/>
            <person name="Dick G.J."/>
        </authorList>
    </citation>
    <scope>NUCLEOTIDE SEQUENCE [LARGE SCALE GENOMIC DNA]</scope>
    <source>
        <strain evidence="10">SM1_77</strain>
    </source>
</reference>
<dbReference type="GO" id="GO:0019843">
    <property type="term" value="F:rRNA binding"/>
    <property type="evidence" value="ECO:0007669"/>
    <property type="project" value="UniProtKB-UniRule"/>
</dbReference>
<keyword evidence="7" id="KW-0820">tRNA-binding</keyword>